<dbReference type="PRINTS" id="PR00507">
    <property type="entry name" value="N12N6MTFRASE"/>
</dbReference>
<comment type="caution">
    <text evidence="7">The sequence shown here is derived from an EMBL/GenBank/DDBJ whole genome shotgun (WGS) entry which is preliminary data.</text>
</comment>
<dbReference type="Gene3D" id="3.40.50.150">
    <property type="entry name" value="Vaccinia Virus protein VP39"/>
    <property type="match status" value="1"/>
</dbReference>
<evidence type="ECO:0000313" key="7">
    <source>
        <dbReference type="EMBL" id="MBT0963025.1"/>
    </source>
</evidence>
<dbReference type="GO" id="GO:0032259">
    <property type="term" value="P:methylation"/>
    <property type="evidence" value="ECO:0007669"/>
    <property type="project" value="UniProtKB-KW"/>
</dbReference>
<geneLocation type="plasmid" evidence="7">
    <name>unnamed1</name>
</geneLocation>
<sequence length="1026" mass="115011">MRAVDSWLAELAYTDFPDELFRAGKTVGTRQYAAEIEEMLAPDRGIGASAVFCVGEQPTVCFIDATTLAQPHAQRVEHIRQRVWNQNLASVVLVLDREGLAAYAVNDRDAAPDTLVRTEAAKRGRWSAYEVQSGFIKDRLSDWFMPEERVDQRLLANLREVVKQLTKDRLSDSQAEALMAQVIFLCYLEQRGIVGDAYRRSHQLDLLKAYVSRQDGQGVDRLLKRLRADFNGDFLSSRDGGAPPWSSLGQRAFWAIHQFLEAVDVETGQGSFWRYDFSHIPVELISGIYETLLKDRQGALGAYYTPRHLANLVTEQAFESFPDPSECAVYDGACGSGILLTTAFRKMLRYAEIKSGSRLRFTERVSLMQRTIFGNDLDETACWITAFSLYLSLLEGLDPSDISLLQTDEQLKLPKLIGPGLNIQKGAEYGDFFSNKNPFAASGRFDIFLCNPPWRESAGSEKPTWEEWCRKQEPPYPIGRRQIAAGFAYRAMHSVKPGGVVTLIMPLNLVIGASSQSCTFRQRLLEEAQIERVINFADVRRLLFPAAKHPCAVVCARPRPRVEATISLTDEIVEYWTPKADVSLALGRLALHAVDRKMLRAREVYDMPYLLISSYWGERRDIDLLRRLQRLGTVGATMMSREERWLSGKGFHAPNSSNPDRDLGPLQKLAFLQAERLPGSYPLIASDAQLERVRDHFSIVASPGGRNARLYQGPRVIFPDGLADGHAVRAVYTDMPFAFTSSIGAIGGGRADAGLLKLLTAYLRSPLASYLMVMTGYSVIGERPRIALDDIETFPFCAPERHPDGNAAARIVATVSSLFDELAKVPEWQRDHAYSNINDRLDGLVYDYFQLTTAERVLVQDTVRVVAKSIQPPDYERLATPLLHRPDKHEIQAYVAALTNELSDWRARNGGKGALEVRVVVDGSGGFFGAVQIQTSRGRDDAVGLLTSHDAFQKLLEELHVSLSKRTAQTDPDDLFKIPNIMVLAGDSFFFVKPLRRRFWLARTALTDADRIVQTVHSAAWERAYQ</sequence>
<proteinExistence type="predicted"/>
<evidence type="ECO:0000256" key="5">
    <source>
        <dbReference type="ARBA" id="ARBA00047942"/>
    </source>
</evidence>
<comment type="catalytic activity">
    <reaction evidence="5">
        <text>a 2'-deoxyadenosine in DNA + S-adenosyl-L-methionine = an N(6)-methyl-2'-deoxyadenosine in DNA + S-adenosyl-L-homocysteine + H(+)</text>
        <dbReference type="Rhea" id="RHEA:15197"/>
        <dbReference type="Rhea" id="RHEA-COMP:12418"/>
        <dbReference type="Rhea" id="RHEA-COMP:12419"/>
        <dbReference type="ChEBI" id="CHEBI:15378"/>
        <dbReference type="ChEBI" id="CHEBI:57856"/>
        <dbReference type="ChEBI" id="CHEBI:59789"/>
        <dbReference type="ChEBI" id="CHEBI:90615"/>
        <dbReference type="ChEBI" id="CHEBI:90616"/>
        <dbReference type="EC" id="2.1.1.72"/>
    </reaction>
</comment>
<feature type="domain" description="Type II methyltransferase M.TaqI-like" evidence="6">
    <location>
        <begin position="371"/>
        <end position="538"/>
    </location>
</feature>
<name>A0A944HA19_DENI1</name>
<dbReference type="InterPro" id="IPR011639">
    <property type="entry name" value="MethylTrfase_TaqI-like_dom"/>
</dbReference>
<evidence type="ECO:0000256" key="3">
    <source>
        <dbReference type="ARBA" id="ARBA00022679"/>
    </source>
</evidence>
<accession>A0A944HA19</accession>
<keyword evidence="2 7" id="KW-0489">Methyltransferase</keyword>
<organism evidence="7 8">
    <name type="scientific">Denitromonas iodatirespirans</name>
    <dbReference type="NCBI Taxonomy" id="2795389"/>
    <lineage>
        <taxon>Bacteria</taxon>
        <taxon>Pseudomonadati</taxon>
        <taxon>Pseudomonadota</taxon>
        <taxon>Betaproteobacteria</taxon>
        <taxon>Rhodocyclales</taxon>
        <taxon>Zoogloeaceae</taxon>
        <taxon>Denitromonas</taxon>
    </lineage>
</organism>
<dbReference type="EC" id="2.1.1.72" evidence="1"/>
<dbReference type="SUPFAM" id="SSF53335">
    <property type="entry name" value="S-adenosyl-L-methionine-dependent methyltransferases"/>
    <property type="match status" value="1"/>
</dbReference>
<evidence type="ECO:0000256" key="2">
    <source>
        <dbReference type="ARBA" id="ARBA00022603"/>
    </source>
</evidence>
<gene>
    <name evidence="7" type="ORF">I8J34_17730</name>
</gene>
<keyword evidence="7" id="KW-0614">Plasmid</keyword>
<evidence type="ECO:0000313" key="8">
    <source>
        <dbReference type="Proteomes" id="UP000694660"/>
    </source>
</evidence>
<dbReference type="RefSeq" id="WP_214362931.1">
    <property type="nucleotide sequence ID" value="NZ_JAEKFT010000023.1"/>
</dbReference>
<dbReference type="PANTHER" id="PTHR33841:SF1">
    <property type="entry name" value="DNA METHYLTRANSFERASE A"/>
    <property type="match status" value="1"/>
</dbReference>
<dbReference type="InterPro" id="IPR029063">
    <property type="entry name" value="SAM-dependent_MTases_sf"/>
</dbReference>
<keyword evidence="4" id="KW-0949">S-adenosyl-L-methionine</keyword>
<evidence type="ECO:0000256" key="4">
    <source>
        <dbReference type="ARBA" id="ARBA00022691"/>
    </source>
</evidence>
<protein>
    <recommendedName>
        <fullName evidence="1">site-specific DNA-methyltransferase (adenine-specific)</fullName>
        <ecNumber evidence="1">2.1.1.72</ecNumber>
    </recommendedName>
</protein>
<evidence type="ECO:0000259" key="6">
    <source>
        <dbReference type="Pfam" id="PF07669"/>
    </source>
</evidence>
<dbReference type="PANTHER" id="PTHR33841">
    <property type="entry name" value="DNA METHYLTRANSFERASE YEEA-RELATED"/>
    <property type="match status" value="1"/>
</dbReference>
<dbReference type="Pfam" id="PF07669">
    <property type="entry name" value="Eco57I"/>
    <property type="match status" value="1"/>
</dbReference>
<dbReference type="AlphaFoldDB" id="A0A944HA19"/>
<reference evidence="8" key="1">
    <citation type="journal article" date="2022" name="ISME J.">
        <title>Genetic and phylogenetic analysis of dissimilatory iodate-reducing bacteria identifies potential niches across the world's oceans.</title>
        <authorList>
            <person name="Reyes-Umana V."/>
            <person name="Henning Z."/>
            <person name="Lee K."/>
            <person name="Barnum T.P."/>
            <person name="Coates J.D."/>
        </authorList>
    </citation>
    <scope>NUCLEOTIDE SEQUENCE [LARGE SCALE GENOMIC DNA]</scope>
    <source>
        <strain evidence="8">IR12</strain>
    </source>
</reference>
<dbReference type="GO" id="GO:0006304">
    <property type="term" value="P:DNA modification"/>
    <property type="evidence" value="ECO:0007669"/>
    <property type="project" value="InterPro"/>
</dbReference>
<dbReference type="InterPro" id="IPR050953">
    <property type="entry name" value="N4_N6_ade-DNA_methylase"/>
</dbReference>
<dbReference type="EMBL" id="JAEKFT010000023">
    <property type="protein sequence ID" value="MBT0963025.1"/>
    <property type="molecule type" value="Genomic_DNA"/>
</dbReference>
<dbReference type="Proteomes" id="UP000694660">
    <property type="component" value="Unassembled WGS sequence"/>
</dbReference>
<keyword evidence="3" id="KW-0808">Transferase</keyword>
<dbReference type="GO" id="GO:0009007">
    <property type="term" value="F:site-specific DNA-methyltransferase (adenine-specific) activity"/>
    <property type="evidence" value="ECO:0007669"/>
    <property type="project" value="UniProtKB-EC"/>
</dbReference>
<evidence type="ECO:0000256" key="1">
    <source>
        <dbReference type="ARBA" id="ARBA00011900"/>
    </source>
</evidence>
<keyword evidence="8" id="KW-1185">Reference proteome</keyword>